<dbReference type="AlphaFoldDB" id="A0A645D419"/>
<organism evidence="1">
    <name type="scientific">bioreactor metagenome</name>
    <dbReference type="NCBI Taxonomy" id="1076179"/>
    <lineage>
        <taxon>unclassified sequences</taxon>
        <taxon>metagenomes</taxon>
        <taxon>ecological metagenomes</taxon>
    </lineage>
</organism>
<proteinExistence type="predicted"/>
<dbReference type="AntiFam" id="ANF00133">
    <property type="entry name" value="Shadow ORF (opposite mccA)"/>
</dbReference>
<accession>A0A645D419</accession>
<name>A0A645D419_9ZZZZ</name>
<dbReference type="EMBL" id="VSSQ01032632">
    <property type="protein sequence ID" value="MPM83949.1"/>
    <property type="molecule type" value="Genomic_DNA"/>
</dbReference>
<sequence length="240" mass="27125">MPAGHELLLRNPNVMRQGNLNLRLDQIDPEDTLRYGVFHLNARVHLHKEETPVLRQQEFHRTRVLVPDAAGNLHRGLLHCRARRVADVRGGRFLEQLLVLSLQGAFARAEVEHVSVHVRQNLHLNVSCVGQVRFQINAAVAKRQLRLAAHQRILSLERGRVLDDADSLSAAAARRLDHQRKANCLGDDERFLQAVHRTVRTGNDGKAVCSHRLSRHLLVAKQQHGLRRGSDEANSRLRAG</sequence>
<comment type="caution">
    <text evidence="1">The sequence shown here is derived from an EMBL/GenBank/DDBJ whole genome shotgun (WGS) entry which is preliminary data.</text>
</comment>
<evidence type="ECO:0000313" key="1">
    <source>
        <dbReference type="EMBL" id="MPM83949.1"/>
    </source>
</evidence>
<reference evidence="1" key="1">
    <citation type="submission" date="2019-08" db="EMBL/GenBank/DDBJ databases">
        <authorList>
            <person name="Kucharzyk K."/>
            <person name="Murdoch R.W."/>
            <person name="Higgins S."/>
            <person name="Loffler F."/>
        </authorList>
    </citation>
    <scope>NUCLEOTIDE SEQUENCE</scope>
</reference>
<gene>
    <name evidence="1" type="ORF">SDC9_131019</name>
</gene>
<protein>
    <submittedName>
        <fullName evidence="1">Uncharacterized protein</fullName>
    </submittedName>
</protein>